<keyword evidence="1 2" id="KW-0728">SH3 domain</keyword>
<feature type="compositionally biased region" description="Polar residues" evidence="3">
    <location>
        <begin position="576"/>
        <end position="585"/>
    </location>
</feature>
<dbReference type="SUPFAM" id="SSF50044">
    <property type="entry name" value="SH3-domain"/>
    <property type="match status" value="5"/>
</dbReference>
<keyword evidence="6" id="KW-1185">Reference proteome</keyword>
<dbReference type="PRINTS" id="PR00452">
    <property type="entry name" value="SH3DOMAIN"/>
</dbReference>
<feature type="compositionally biased region" description="Pro residues" evidence="3">
    <location>
        <begin position="43"/>
        <end position="59"/>
    </location>
</feature>
<dbReference type="EMBL" id="CAXITT010000077">
    <property type="protein sequence ID" value="CAL1530896.1"/>
    <property type="molecule type" value="Genomic_DNA"/>
</dbReference>
<evidence type="ECO:0000259" key="4">
    <source>
        <dbReference type="PROSITE" id="PS50002"/>
    </source>
</evidence>
<proteinExistence type="predicted"/>
<feature type="compositionally biased region" description="Basic and acidic residues" evidence="3">
    <location>
        <begin position="492"/>
        <end position="505"/>
    </location>
</feature>
<feature type="compositionally biased region" description="Low complexity" evidence="3">
    <location>
        <begin position="659"/>
        <end position="683"/>
    </location>
</feature>
<feature type="compositionally biased region" description="Low complexity" evidence="3">
    <location>
        <begin position="471"/>
        <end position="490"/>
    </location>
</feature>
<feature type="domain" description="SH3" evidence="4">
    <location>
        <begin position="1001"/>
        <end position="1060"/>
    </location>
</feature>
<dbReference type="InterPro" id="IPR050384">
    <property type="entry name" value="Endophilin_SH3RF"/>
</dbReference>
<protein>
    <recommendedName>
        <fullName evidence="4">SH3 domain-containing protein</fullName>
    </recommendedName>
</protein>
<dbReference type="PROSITE" id="PS50002">
    <property type="entry name" value="SH3"/>
    <property type="match status" value="5"/>
</dbReference>
<reference evidence="5 6" key="1">
    <citation type="submission" date="2024-04" db="EMBL/GenBank/DDBJ databases">
        <authorList>
            <consortium name="Genoscope - CEA"/>
            <person name="William W."/>
        </authorList>
    </citation>
    <scope>NUCLEOTIDE SEQUENCE [LARGE SCALE GENOMIC DNA]</scope>
</reference>
<feature type="region of interest" description="Disordered" evidence="3">
    <location>
        <begin position="1"/>
        <end position="720"/>
    </location>
</feature>
<feature type="compositionally biased region" description="Polar residues" evidence="3">
    <location>
        <begin position="162"/>
        <end position="172"/>
    </location>
</feature>
<comment type="caution">
    <text evidence="5">The sequence shown here is derived from an EMBL/GenBank/DDBJ whole genome shotgun (WGS) entry which is preliminary data.</text>
</comment>
<dbReference type="InterPro" id="IPR001452">
    <property type="entry name" value="SH3_domain"/>
</dbReference>
<evidence type="ECO:0000256" key="3">
    <source>
        <dbReference type="SAM" id="MobiDB-lite"/>
    </source>
</evidence>
<feature type="compositionally biased region" description="Pro residues" evidence="3">
    <location>
        <begin position="258"/>
        <end position="269"/>
    </location>
</feature>
<feature type="domain" description="SH3" evidence="4">
    <location>
        <begin position="722"/>
        <end position="781"/>
    </location>
</feature>
<evidence type="ECO:0000313" key="6">
    <source>
        <dbReference type="Proteomes" id="UP001497497"/>
    </source>
</evidence>
<dbReference type="Proteomes" id="UP001497497">
    <property type="component" value="Unassembled WGS sequence"/>
</dbReference>
<sequence length="1133" mass="122113">MSSYDAGENVGGAPLPPARNRTKPTVIRPGVKANDSTSSQPTPQRPAPPTPGSRPPPPQRQSEQIKPARPGISQSSTVTAGSVNGSNNTIKSNASGKKRLEITIVDARPMSEMGFRDVKGGAASPTVATSAQSTGPADKNETNSVSVSRSDQEGPPKPKRPSVNQSPASLKQDSQDPLPPPKPARPSVFLPDTKKPEDESQNLIDFDTSGLEEVKARSTDPTILPKPMRPTIIRPQSRLQTNKDQGSPPSLPSSAPKSMPPPPSRPNLPLPTSSPTAPLIPATPPQSSPTPRPRSTFVAPSEGNSSSVSSLEEIKVVPKPLPRPTSRHPGDVTSTSNKNLSIGTPSIKTDSESSKTLSGKSSNAPDETPAHKLKLSSPSDPPPRPKRPSAPSKKSHQQTPHVAAAKPTVPKDDFNDVGPVYAQIVKPPKADHGEATLETKTGHDSPFQVKLRSTVESTPGIAGADGKAERSSQPPVSPKSKPSLYPSLSSMEKQEDDHSEVKGSEIDSNQVVLRPELRKSSDSSPQEADASKPKHISGAFLARFEQSSDNSDGSHQKPTPPVPSKRPITFIGGQNKGSQESSDLPTMQKREEKVPPPEKAQAPPEKAQTPPEKFNTPLEKAQTPLVSHKLSQDKTSPQDVPSSPIRPKRPGAGPPPRPESAAPIKKQPSFSSQDKESGQSSSGVELRRPARPSAASTQQLKPGAPALPGRPGPGHPLYHYMTRQPHGVALHDYKASQPDELTFKEGDLVILLRKESDHWLVGQVGSKEGLFPANYVAIKCPLSGEKTDWKTTLDAWPIGTDEASSLGEEKLDRLQGPRCRARFDFEGEGAGELALEDGDVIELKARVGSEWLRGELRGRQGIFPSSFVEVIEDLPPDDNITTTHVSAIFDFDGQDGELTFQAGDSINILSQVNIEWLYGECHGKRGQFPTSFVSHIPPNLPEYKKAPKKPLVGAAQGKKPREIQGRQADIIPQPKIDAVVPETTPEPEAEGPVFILKSKETVVGYCRGRFDYLEPPLGDLAFKAGDRIEILEFIGEDWARGRLGKKTGMFPLSFVAEEVLDPSFEEPQPEPEVKPKVYGRVVHDFNGETENDLTIKEGDVLEMEDIADTKGNWRWGVLNGKRGMFPVVFVEAM</sequence>
<dbReference type="PANTHER" id="PTHR14167">
    <property type="entry name" value="SH3 DOMAIN-CONTAINING"/>
    <property type="match status" value="1"/>
</dbReference>
<evidence type="ECO:0000313" key="5">
    <source>
        <dbReference type="EMBL" id="CAL1530896.1"/>
    </source>
</evidence>
<feature type="compositionally biased region" description="Polar residues" evidence="3">
    <location>
        <begin position="72"/>
        <end position="95"/>
    </location>
</feature>
<feature type="domain" description="SH3" evidence="4">
    <location>
        <begin position="814"/>
        <end position="873"/>
    </location>
</feature>
<feature type="domain" description="SH3" evidence="4">
    <location>
        <begin position="1074"/>
        <end position="1133"/>
    </location>
</feature>
<feature type="domain" description="SH3" evidence="4">
    <location>
        <begin position="880"/>
        <end position="938"/>
    </location>
</feature>
<gene>
    <name evidence="5" type="ORF">GSLYS_00005021001</name>
</gene>
<evidence type="ECO:0000256" key="2">
    <source>
        <dbReference type="PROSITE-ProRule" id="PRU00192"/>
    </source>
</evidence>
<dbReference type="SMART" id="SM00326">
    <property type="entry name" value="SH3"/>
    <property type="match status" value="5"/>
</dbReference>
<feature type="compositionally biased region" description="Polar residues" evidence="3">
    <location>
        <begin position="332"/>
        <end position="348"/>
    </location>
</feature>
<dbReference type="PRINTS" id="PR00499">
    <property type="entry name" value="P67PHOX"/>
</dbReference>
<feature type="compositionally biased region" description="Low complexity" evidence="3">
    <location>
        <begin position="270"/>
        <end position="280"/>
    </location>
</feature>
<dbReference type="PANTHER" id="PTHR14167:SF48">
    <property type="entry name" value="SH3 DOMAIN-CONTAINING PROTEIN 19"/>
    <property type="match status" value="1"/>
</dbReference>
<feature type="compositionally biased region" description="Pro residues" evidence="3">
    <location>
        <begin position="281"/>
        <end position="292"/>
    </location>
</feature>
<dbReference type="Pfam" id="PF00018">
    <property type="entry name" value="SH3_1"/>
    <property type="match status" value="4"/>
</dbReference>
<dbReference type="AlphaFoldDB" id="A0AAV2HAU1"/>
<accession>A0AAV2HAU1</accession>
<feature type="compositionally biased region" description="Polar residues" evidence="3">
    <location>
        <begin position="126"/>
        <end position="135"/>
    </location>
</feature>
<dbReference type="CDD" id="cd00174">
    <property type="entry name" value="SH3"/>
    <property type="match status" value="2"/>
</dbReference>
<name>A0AAV2HAU1_LYMST</name>
<feature type="compositionally biased region" description="Low complexity" evidence="3">
    <location>
        <begin position="293"/>
        <end position="311"/>
    </location>
</feature>
<organism evidence="5 6">
    <name type="scientific">Lymnaea stagnalis</name>
    <name type="common">Great pond snail</name>
    <name type="synonym">Helix stagnalis</name>
    <dbReference type="NCBI Taxonomy" id="6523"/>
    <lineage>
        <taxon>Eukaryota</taxon>
        <taxon>Metazoa</taxon>
        <taxon>Spiralia</taxon>
        <taxon>Lophotrochozoa</taxon>
        <taxon>Mollusca</taxon>
        <taxon>Gastropoda</taxon>
        <taxon>Heterobranchia</taxon>
        <taxon>Euthyneura</taxon>
        <taxon>Panpulmonata</taxon>
        <taxon>Hygrophila</taxon>
        <taxon>Lymnaeoidea</taxon>
        <taxon>Lymnaeidae</taxon>
        <taxon>Lymnaea</taxon>
    </lineage>
</organism>
<feature type="compositionally biased region" description="Polar residues" evidence="3">
    <location>
        <begin position="545"/>
        <end position="557"/>
    </location>
</feature>
<dbReference type="Gene3D" id="2.30.30.40">
    <property type="entry name" value="SH3 Domains"/>
    <property type="match status" value="5"/>
</dbReference>
<dbReference type="InterPro" id="IPR036028">
    <property type="entry name" value="SH3-like_dom_sf"/>
</dbReference>
<feature type="compositionally biased region" description="Basic and acidic residues" evidence="3">
    <location>
        <begin position="428"/>
        <end position="443"/>
    </location>
</feature>
<feature type="compositionally biased region" description="Low complexity" evidence="3">
    <location>
        <begin position="599"/>
        <end position="608"/>
    </location>
</feature>
<evidence type="ECO:0000256" key="1">
    <source>
        <dbReference type="ARBA" id="ARBA00022443"/>
    </source>
</evidence>
<dbReference type="Pfam" id="PF07653">
    <property type="entry name" value="SH3_2"/>
    <property type="match status" value="1"/>
</dbReference>